<reference evidence="3 4" key="1">
    <citation type="submission" date="2018-04" db="EMBL/GenBank/DDBJ databases">
        <title>Genome sequencing of Gemmobacter.</title>
        <authorList>
            <person name="Yi H."/>
            <person name="Baek M.-G."/>
        </authorList>
    </citation>
    <scope>NUCLEOTIDE SEQUENCE [LARGE SCALE GENOMIC DNA]</scope>
    <source>
        <strain evidence="3 4">HYN0069</strain>
    </source>
</reference>
<evidence type="ECO:0000313" key="4">
    <source>
        <dbReference type="Proteomes" id="UP000244496"/>
    </source>
</evidence>
<protein>
    <submittedName>
        <fullName evidence="3">DUF4115 domain-containing protein</fullName>
    </submittedName>
</protein>
<dbReference type="AlphaFoldDB" id="A0A2S0UKU6"/>
<keyword evidence="1" id="KW-1133">Transmembrane helix</keyword>
<sequence>MIGRRSKPSTSEVDKPKGFDDFELRLGDLMRGERATIGKSLLDVQRELKIKATYVAAIENADVSAFETQGFVAGYVRSYARYLGMDPDWAFAKFCAEANFTVAHGMSAAASSSTMTKRVVHDFGDPLANPNATFIPRSESLFSRIEPGAIGSVLVLAALIGAIGYGGWSVLQEVQRVQLAPVDQAPSVVAEIDPLSSVKPVEQIVGEAATTAPESDETDVAGADQSPELLDRLYRPEALDVPVLTSRDGPIASIDPRQVGTLGNAQSTEMIAAAVNEALDQAAEAPVQVVADAAPKLEVFAVRPSWVRVQSVDGTVLFEKILDAGERYVVPQLEEAPVLRAGNSGSIYFDVNGKTYGPAARDASVVKNLALSADSLTATYAEANIDADADLAKFVNVAEAAVPEAPPTN</sequence>
<dbReference type="KEGG" id="geh:HYN69_07695"/>
<dbReference type="InterPro" id="IPR025194">
    <property type="entry name" value="RodZ-like_C"/>
</dbReference>
<organism evidence="3 4">
    <name type="scientific">Paragemmobacter aquarius</name>
    <dbReference type="NCBI Taxonomy" id="2169400"/>
    <lineage>
        <taxon>Bacteria</taxon>
        <taxon>Pseudomonadati</taxon>
        <taxon>Pseudomonadota</taxon>
        <taxon>Alphaproteobacteria</taxon>
        <taxon>Rhodobacterales</taxon>
        <taxon>Paracoccaceae</taxon>
        <taxon>Paragemmobacter</taxon>
    </lineage>
</organism>
<dbReference type="Pfam" id="PF13413">
    <property type="entry name" value="HTH_25"/>
    <property type="match status" value="1"/>
</dbReference>
<evidence type="ECO:0000313" key="3">
    <source>
        <dbReference type="EMBL" id="AWB48411.1"/>
    </source>
</evidence>
<evidence type="ECO:0000256" key="1">
    <source>
        <dbReference type="SAM" id="Phobius"/>
    </source>
</evidence>
<dbReference type="RefSeq" id="WP_108435230.1">
    <property type="nucleotide sequence ID" value="NZ_CP028918.1"/>
</dbReference>
<dbReference type="Pfam" id="PF13464">
    <property type="entry name" value="RodZ_C"/>
    <property type="match status" value="1"/>
</dbReference>
<dbReference type="GO" id="GO:0003677">
    <property type="term" value="F:DNA binding"/>
    <property type="evidence" value="ECO:0007669"/>
    <property type="project" value="InterPro"/>
</dbReference>
<gene>
    <name evidence="3" type="ORF">HYN69_07695</name>
</gene>
<proteinExistence type="predicted"/>
<dbReference type="InterPro" id="IPR010982">
    <property type="entry name" value="Lambda_DNA-bd_dom_sf"/>
</dbReference>
<name>A0A2S0UKU6_9RHOB</name>
<feature type="domain" description="Cytoskeleton protein RodZ-like C-terminal" evidence="2">
    <location>
        <begin position="301"/>
        <end position="369"/>
    </location>
</feature>
<evidence type="ECO:0000259" key="2">
    <source>
        <dbReference type="Pfam" id="PF13464"/>
    </source>
</evidence>
<keyword evidence="1" id="KW-0472">Membrane</keyword>
<accession>A0A2S0UKU6</accession>
<keyword evidence="1" id="KW-0812">Transmembrane</keyword>
<dbReference type="OrthoDB" id="9790252at2"/>
<dbReference type="Proteomes" id="UP000244496">
    <property type="component" value="Chromosome"/>
</dbReference>
<feature type="transmembrane region" description="Helical" evidence="1">
    <location>
        <begin position="147"/>
        <end position="168"/>
    </location>
</feature>
<dbReference type="Gene3D" id="1.10.260.40">
    <property type="entry name" value="lambda repressor-like DNA-binding domains"/>
    <property type="match status" value="1"/>
</dbReference>
<keyword evidence="4" id="KW-1185">Reference proteome</keyword>
<dbReference type="PANTHER" id="PTHR34475">
    <property type="match status" value="1"/>
</dbReference>
<dbReference type="EMBL" id="CP028918">
    <property type="protein sequence ID" value="AWB48411.1"/>
    <property type="molecule type" value="Genomic_DNA"/>
</dbReference>
<dbReference type="PANTHER" id="PTHR34475:SF1">
    <property type="entry name" value="CYTOSKELETON PROTEIN RODZ"/>
    <property type="match status" value="1"/>
</dbReference>
<dbReference type="InterPro" id="IPR050400">
    <property type="entry name" value="Bact_Cytoskel_RodZ"/>
</dbReference>